<feature type="chain" id="PRO_5046572010" evidence="1">
    <location>
        <begin position="22"/>
        <end position="180"/>
    </location>
</feature>
<evidence type="ECO:0000313" key="3">
    <source>
        <dbReference type="Proteomes" id="UP000628854"/>
    </source>
</evidence>
<sequence length="180" mass="19174">MSTRFAAVSLAAIAIAAPVLGQTSGETSTQGVYSDETWQNETQVIRPSGEELLGGPVRQPGEIRLPSDTGPAYDYADEVSTVAYATRSYGQSQLKSARRSVETANQTATISTQRDYIRPGTQVQTVSGTPLGRVALVANGETGEGKIAWVRPPNSNDTAMQQVRIRSVTYHNGKFIAIAG</sequence>
<dbReference type="Proteomes" id="UP000628854">
    <property type="component" value="Unassembled WGS sequence"/>
</dbReference>
<comment type="caution">
    <text evidence="2">The sequence shown here is derived from an EMBL/GenBank/DDBJ whole genome shotgun (WGS) entry which is preliminary data.</text>
</comment>
<evidence type="ECO:0000256" key="1">
    <source>
        <dbReference type="SAM" id="SignalP"/>
    </source>
</evidence>
<dbReference type="EMBL" id="BMKF01000001">
    <property type="protein sequence ID" value="GGB62311.1"/>
    <property type="molecule type" value="Genomic_DNA"/>
</dbReference>
<proteinExistence type="predicted"/>
<evidence type="ECO:0000313" key="2">
    <source>
        <dbReference type="EMBL" id="GGB62311.1"/>
    </source>
</evidence>
<feature type="signal peptide" evidence="1">
    <location>
        <begin position="1"/>
        <end position="21"/>
    </location>
</feature>
<accession>A0ABQ1JBP2</accession>
<name>A0ABQ1JBP2_9PROT</name>
<organism evidence="2 3">
    <name type="scientific">Henriciella pelagia</name>
    <dbReference type="NCBI Taxonomy" id="1977912"/>
    <lineage>
        <taxon>Bacteria</taxon>
        <taxon>Pseudomonadati</taxon>
        <taxon>Pseudomonadota</taxon>
        <taxon>Alphaproteobacteria</taxon>
        <taxon>Hyphomonadales</taxon>
        <taxon>Hyphomonadaceae</taxon>
        <taxon>Henriciella</taxon>
    </lineage>
</organism>
<keyword evidence="3" id="KW-1185">Reference proteome</keyword>
<dbReference type="RefSeq" id="WP_084394290.1">
    <property type="nucleotide sequence ID" value="NZ_BMKF01000001.1"/>
</dbReference>
<keyword evidence="1" id="KW-0732">Signal</keyword>
<gene>
    <name evidence="2" type="ORF">GCM10011503_08680</name>
</gene>
<reference evidence="3" key="1">
    <citation type="journal article" date="2019" name="Int. J. Syst. Evol. Microbiol.">
        <title>The Global Catalogue of Microorganisms (GCM) 10K type strain sequencing project: providing services to taxonomists for standard genome sequencing and annotation.</title>
        <authorList>
            <consortium name="The Broad Institute Genomics Platform"/>
            <consortium name="The Broad Institute Genome Sequencing Center for Infectious Disease"/>
            <person name="Wu L."/>
            <person name="Ma J."/>
        </authorList>
    </citation>
    <scope>NUCLEOTIDE SEQUENCE [LARGE SCALE GENOMIC DNA]</scope>
    <source>
        <strain evidence="3">CGMCC 1.15928</strain>
    </source>
</reference>
<protein>
    <submittedName>
        <fullName evidence="2">Uncharacterized protein</fullName>
    </submittedName>
</protein>